<name>A0AAV5UK75_9BILA</name>
<evidence type="ECO:0000256" key="9">
    <source>
        <dbReference type="ARBA" id="ARBA00023136"/>
    </source>
</evidence>
<feature type="region of interest" description="Disordered" evidence="12">
    <location>
        <begin position="850"/>
        <end position="871"/>
    </location>
</feature>
<comment type="similarity">
    <text evidence="3">Belongs to the ATG2 family.</text>
</comment>
<dbReference type="PANTHER" id="PTHR13190">
    <property type="entry name" value="AUTOPHAGY-RELATED 2, ISOFORM A"/>
    <property type="match status" value="1"/>
</dbReference>
<keyword evidence="5" id="KW-0813">Transport</keyword>
<feature type="compositionally biased region" description="Pro residues" evidence="12">
    <location>
        <begin position="1703"/>
        <end position="1728"/>
    </location>
</feature>
<evidence type="ECO:0000313" key="13">
    <source>
        <dbReference type="EMBL" id="GMT07007.1"/>
    </source>
</evidence>
<dbReference type="GO" id="GO:0061908">
    <property type="term" value="C:phagophore"/>
    <property type="evidence" value="ECO:0007669"/>
    <property type="project" value="TreeGrafter"/>
</dbReference>
<dbReference type="EMBL" id="BTSX01000006">
    <property type="protein sequence ID" value="GMT07007.1"/>
    <property type="molecule type" value="Genomic_DNA"/>
</dbReference>
<keyword evidence="9" id="KW-0472">Membrane</keyword>
<comment type="catalytic activity">
    <reaction evidence="10">
        <text>a 1,2-diacyl-sn-glycero-3-phospho-L-serine(in) = a 1,2-diacyl-sn-glycero-3-phospho-L-serine(out)</text>
        <dbReference type="Rhea" id="RHEA:38663"/>
        <dbReference type="ChEBI" id="CHEBI:57262"/>
    </reaction>
</comment>
<dbReference type="GO" id="GO:0032266">
    <property type="term" value="F:phosphatidylinositol-3-phosphate binding"/>
    <property type="evidence" value="ECO:0007669"/>
    <property type="project" value="TreeGrafter"/>
</dbReference>
<proteinExistence type="inferred from homology"/>
<dbReference type="GO" id="GO:0061709">
    <property type="term" value="P:reticulophagy"/>
    <property type="evidence" value="ECO:0007669"/>
    <property type="project" value="TreeGrafter"/>
</dbReference>
<organism evidence="13 14">
    <name type="scientific">Pristionchus entomophagus</name>
    <dbReference type="NCBI Taxonomy" id="358040"/>
    <lineage>
        <taxon>Eukaryota</taxon>
        <taxon>Metazoa</taxon>
        <taxon>Ecdysozoa</taxon>
        <taxon>Nematoda</taxon>
        <taxon>Chromadorea</taxon>
        <taxon>Rhabditida</taxon>
        <taxon>Rhabditina</taxon>
        <taxon>Diplogasteromorpha</taxon>
        <taxon>Diplogasteroidea</taxon>
        <taxon>Neodiplogasteridae</taxon>
        <taxon>Pristionchus</taxon>
    </lineage>
</organism>
<keyword evidence="14" id="KW-1185">Reference proteome</keyword>
<dbReference type="PANTHER" id="PTHR13190:SF1">
    <property type="entry name" value="AUTOPHAGY-RELATED 2, ISOFORM A"/>
    <property type="match status" value="1"/>
</dbReference>
<keyword evidence="6" id="KW-0256">Endoplasmic reticulum</keyword>
<evidence type="ECO:0000256" key="5">
    <source>
        <dbReference type="ARBA" id="ARBA00022448"/>
    </source>
</evidence>
<comment type="catalytic activity">
    <reaction evidence="11">
        <text>a 1,2-diacyl-sn-glycero-3-phosphoethanolamine(in) = a 1,2-diacyl-sn-glycero-3-phosphoethanolamine(out)</text>
        <dbReference type="Rhea" id="RHEA:38895"/>
        <dbReference type="ChEBI" id="CHEBI:64612"/>
    </reaction>
</comment>
<feature type="region of interest" description="Disordered" evidence="12">
    <location>
        <begin position="1695"/>
        <end position="1736"/>
    </location>
</feature>
<keyword evidence="7" id="KW-0072">Autophagy</keyword>
<feature type="non-terminal residue" evidence="13">
    <location>
        <position position="1768"/>
    </location>
</feature>
<evidence type="ECO:0000256" key="3">
    <source>
        <dbReference type="ARBA" id="ARBA00009714"/>
    </source>
</evidence>
<reference evidence="13" key="1">
    <citation type="submission" date="2023-10" db="EMBL/GenBank/DDBJ databases">
        <title>Genome assembly of Pristionchus species.</title>
        <authorList>
            <person name="Yoshida K."/>
            <person name="Sommer R.J."/>
        </authorList>
    </citation>
    <scope>NUCLEOTIDE SEQUENCE</scope>
    <source>
        <strain evidence="13">RS0144</strain>
    </source>
</reference>
<dbReference type="GO" id="GO:0034727">
    <property type="term" value="P:piecemeal microautophagy of the nucleus"/>
    <property type="evidence" value="ECO:0007669"/>
    <property type="project" value="TreeGrafter"/>
</dbReference>
<evidence type="ECO:0000256" key="2">
    <source>
        <dbReference type="ARBA" id="ARBA00004623"/>
    </source>
</evidence>
<feature type="region of interest" description="Disordered" evidence="12">
    <location>
        <begin position="467"/>
        <end position="486"/>
    </location>
</feature>
<protein>
    <recommendedName>
        <fullName evidence="4">Autophagy-related protein 2</fullName>
    </recommendedName>
</protein>
<dbReference type="GO" id="GO:0061723">
    <property type="term" value="P:glycophagy"/>
    <property type="evidence" value="ECO:0007669"/>
    <property type="project" value="TreeGrafter"/>
</dbReference>
<dbReference type="InterPro" id="IPR026849">
    <property type="entry name" value="ATG2"/>
</dbReference>
<evidence type="ECO:0000256" key="11">
    <source>
        <dbReference type="ARBA" id="ARBA00024615"/>
    </source>
</evidence>
<comment type="caution">
    <text evidence="13">The sequence shown here is derived from an EMBL/GenBank/DDBJ whole genome shotgun (WGS) entry which is preliminary data.</text>
</comment>
<evidence type="ECO:0000256" key="6">
    <source>
        <dbReference type="ARBA" id="ARBA00022824"/>
    </source>
</evidence>
<dbReference type="GO" id="GO:0005789">
    <property type="term" value="C:endoplasmic reticulum membrane"/>
    <property type="evidence" value="ECO:0007669"/>
    <property type="project" value="UniProtKB-SubCell"/>
</dbReference>
<dbReference type="GO" id="GO:0034045">
    <property type="term" value="C:phagophore assembly site membrane"/>
    <property type="evidence" value="ECO:0007669"/>
    <property type="project" value="UniProtKB-SubCell"/>
</dbReference>
<evidence type="ECO:0000256" key="8">
    <source>
        <dbReference type="ARBA" id="ARBA00023055"/>
    </source>
</evidence>
<dbReference type="GO" id="GO:0000422">
    <property type="term" value="P:autophagy of mitochondrion"/>
    <property type="evidence" value="ECO:0007669"/>
    <property type="project" value="TreeGrafter"/>
</dbReference>
<feature type="non-terminal residue" evidence="13">
    <location>
        <position position="1"/>
    </location>
</feature>
<dbReference type="GO" id="GO:0006869">
    <property type="term" value="P:lipid transport"/>
    <property type="evidence" value="ECO:0007669"/>
    <property type="project" value="UniProtKB-KW"/>
</dbReference>
<evidence type="ECO:0000256" key="12">
    <source>
        <dbReference type="SAM" id="MobiDB-lite"/>
    </source>
</evidence>
<evidence type="ECO:0000256" key="7">
    <source>
        <dbReference type="ARBA" id="ARBA00023006"/>
    </source>
</evidence>
<evidence type="ECO:0000256" key="1">
    <source>
        <dbReference type="ARBA" id="ARBA00004406"/>
    </source>
</evidence>
<dbReference type="Proteomes" id="UP001432027">
    <property type="component" value="Unassembled WGS sequence"/>
</dbReference>
<feature type="compositionally biased region" description="Polar residues" evidence="12">
    <location>
        <begin position="857"/>
        <end position="868"/>
    </location>
</feature>
<comment type="subcellular location">
    <subcellularLocation>
        <location evidence="1">Endoplasmic reticulum membrane</location>
        <topology evidence="1">Peripheral membrane protein</topology>
    </subcellularLocation>
    <subcellularLocation>
        <location evidence="2">Preautophagosomal structure membrane</location>
        <topology evidence="2">Peripheral membrane protein</topology>
    </subcellularLocation>
</comment>
<keyword evidence="8" id="KW-0445">Lipid transport</keyword>
<accession>A0AAV5UK75</accession>
<evidence type="ECO:0000256" key="10">
    <source>
        <dbReference type="ARBA" id="ARBA00024479"/>
    </source>
</evidence>
<evidence type="ECO:0000256" key="4">
    <source>
        <dbReference type="ARBA" id="ARBA00018070"/>
    </source>
</evidence>
<dbReference type="GO" id="GO:0043495">
    <property type="term" value="F:protein-membrane adaptor activity"/>
    <property type="evidence" value="ECO:0007669"/>
    <property type="project" value="TreeGrafter"/>
</dbReference>
<sequence>ASMHFFDFNISDHLHGRWCRFIIHRYLGHLLEKNLSLEQLSIDLSKGCVQIDQVMLNAQYINETLASLNLPLRLVDGFIGSIRIKVPWASLMADASEVDLADVQLTFRGLEAFKLDDKDLVSSMLGSVVESLVSSMDLAQSFCKEEKDEGQWSEGSDEDSVHALSKVVDAVVSRFCCNIDDLILRVESDAAPNCDMATAVEFKITKLRFMDEQMKMCQQEGKSAETITSQPHGLSSVTNLNKYINLDGVSLYTDTFSKADLPMANSDFGSPVTSMYLRREHKKSLQKAGSPHASMYMSTNLADSMMMSGIYQSCYSTTSFNQQPSIDEYKSVRAEPTLISNPVKFAEIAGETTIVIRIKNSDVNAKEKLESKFEFDVFSKGINILVTPSQVELIKNLTGLLIPVEERVNKKGLGGEPMENRDFDMVNRQLDDITTEYMPTGNALRRNGNWQGVEDFHSFQSISLKDDSQHKMGSIRREQEKTSNDANKRETAMINVKIGTILAFLTHDDPLSAEAINTMERGPREAVDLLHHNAKRFFEKAAELKIFHAMPIASMQKAADDLYLKDHIRLIGSTVSVSYSVECAPGNVARVSTKLSVANCDISEYLTAESTMSCEARHNPLFTFEREDGDQGSQFTVVMRREETRSSTVIHLGKCCSELDMSLTDRISQLLCPRPFFTQPTRSYKSAHAPSGLSEDLFSEVVTKEAAPSTIEVNCANWTIDLKIPKVDLRDGGEDRISHSVQNVHDEFLRLKLTSCKVLMPSKKSNGPKIVEITASKITGHFIGDLEKLGCAEEDTAFLYAGSKGKPVRIALEFDGSNKSLKASSSGLLPPTVDDMTKSISADLIKNRPKKEGPFAQTHQSFTKSNATSDDENIVRAGSREEMATFARECLEQSDVTLRIDFPILRLLIPNHQFLELLYNRLVNDFALWQPSAPAFKAKNTSLNINLDDCFKEVKSAMVGGAMRMQIDSDDEDDVNDYSRTERDRSTFKAQSHFFALQLDVTNGTMVMGTEVAPASETEAPLPAQVVGELGGTQMFVCYGFHGDLNQTFFHMTTTNVTVAQRNEPTIPKNVLSRDFGSYEKSEVHLRSLPTGSHLREERKDDSLGVALHLVTSEDGRVKETTAAIALRLLELNLIPVKRMEEWWIMQLKDLFYLNDFEIPGYEMPICNTYLHIHLDHAVLAHDHNRIVKGSPLKFKFVLGNVDINSTLVPSMRVNKFLFLFERVHLHMTNEENEEETRTVSYEDEPRIKGGSNMVHILEIGLFQLELLIFNQLMAREGEKRNCPLFELRCQNDQIKAWVCHDSLVTLINTMVEVAQSDLWKEDKSVDVEGVLSPDEETHSVSSALTKSTVTTVKKGDSLPPNAERRLKRLVDSACEDAPLPEASSSFHESRNEVAYAKEAIDEWRTSEDVAFDNSLLEDAMRDMSLGSSPHNRSSSLSTDEEFCMVEDIPGCGITSKSGEPRIRLIDPDNTAESGDYFYNYIPEHIPTSGDFRSDCIPLPSDYPVPLIRYKVKDISIQLHIFGGNDLGSCPDATKTYSAEEYKEGSGRGQSVAREARGGPYRDHSVSVVLELAKISYLHQLFDKEASVRSMNFISIQDVTVHDRLTLSNIKEMLYQYATSDHPRRTCAPMIAIRMVENHSQEGKLRVSMLPIRLNIDQDTLEFLEDFVREVNTELALPETAKLQLANHPVIEVPEGIESSEPSPNPRPVAPPPILLSPLPLKPTPSPSPLVERQDLFTPQMSRLSHLDELDDLYGLGSSAPPLSPLSP</sequence>
<dbReference type="GO" id="GO:0000045">
    <property type="term" value="P:autophagosome assembly"/>
    <property type="evidence" value="ECO:0007669"/>
    <property type="project" value="TreeGrafter"/>
</dbReference>
<dbReference type="Pfam" id="PF13329">
    <property type="entry name" value="ATG2_CAD"/>
    <property type="match status" value="1"/>
</dbReference>
<gene>
    <name evidence="13" type="ORF">PENTCL1PPCAC_29181</name>
</gene>
<evidence type="ECO:0000313" key="14">
    <source>
        <dbReference type="Proteomes" id="UP001432027"/>
    </source>
</evidence>